<proteinExistence type="predicted"/>
<name>A0A1A5YB49_9BACL</name>
<evidence type="ECO:0000313" key="2">
    <source>
        <dbReference type="EMBL" id="OBR62807.1"/>
    </source>
</evidence>
<dbReference type="STRING" id="1844972.A7K91_15565"/>
<dbReference type="AlphaFoldDB" id="A0A1A5YB49"/>
<keyword evidence="1" id="KW-0812">Transmembrane</keyword>
<keyword evidence="1" id="KW-0472">Membrane</keyword>
<dbReference type="Proteomes" id="UP000092024">
    <property type="component" value="Unassembled WGS sequence"/>
</dbReference>
<feature type="transmembrane region" description="Helical" evidence="1">
    <location>
        <begin position="39"/>
        <end position="57"/>
    </location>
</feature>
<protein>
    <recommendedName>
        <fullName evidence="4">DUF4367 domain-containing protein</fullName>
    </recommendedName>
</protein>
<evidence type="ECO:0000313" key="3">
    <source>
        <dbReference type="Proteomes" id="UP000092024"/>
    </source>
</evidence>
<comment type="caution">
    <text evidence="2">The sequence shown here is derived from an EMBL/GenBank/DDBJ whole genome shotgun (WGS) entry which is preliminary data.</text>
</comment>
<gene>
    <name evidence="2" type="ORF">A7K91_15565</name>
</gene>
<keyword evidence="3" id="KW-1185">Reference proteome</keyword>
<accession>A0A1A5YB49</accession>
<organism evidence="2 3">
    <name type="scientific">Paenibacillus oryzae</name>
    <dbReference type="NCBI Taxonomy" id="1844972"/>
    <lineage>
        <taxon>Bacteria</taxon>
        <taxon>Bacillati</taxon>
        <taxon>Bacillota</taxon>
        <taxon>Bacilli</taxon>
        <taxon>Bacillales</taxon>
        <taxon>Paenibacillaceae</taxon>
        <taxon>Paenibacillus</taxon>
    </lineage>
</organism>
<dbReference type="EMBL" id="LYPA01000078">
    <property type="protein sequence ID" value="OBR62807.1"/>
    <property type="molecule type" value="Genomic_DNA"/>
</dbReference>
<sequence length="285" mass="33094">MNMELIRKQLEEITPPEMRFKQHVLEQIRNRRQNRRRHMLISAAIVLLVVIIGTAQFQQIATMAETMYRSIKLSLYNETLVIDNNVYRIPIEVEGLEWVGKQPNRVGHKSYTNIHAAQDELKIKLLHNARSNESVLNFLFFEKENRAELILRHFFIGDLKNFTEIILENGDRRQSYSSDQETVYKSPLDMKVSFFTGKGAEYEMDNLDTYNYEEKYISPINGITAYLLKDTFQATSDESSLLMYAAGSITEKLAVFVHDHLLYIISGNLPSSEMKNIIDAFVVEQ</sequence>
<dbReference type="RefSeq" id="WP_068686921.1">
    <property type="nucleotide sequence ID" value="NZ_LYPA01000078.1"/>
</dbReference>
<evidence type="ECO:0000256" key="1">
    <source>
        <dbReference type="SAM" id="Phobius"/>
    </source>
</evidence>
<dbReference type="OrthoDB" id="9819839at2"/>
<evidence type="ECO:0008006" key="4">
    <source>
        <dbReference type="Google" id="ProtNLM"/>
    </source>
</evidence>
<keyword evidence="1" id="KW-1133">Transmembrane helix</keyword>
<reference evidence="2 3" key="1">
    <citation type="submission" date="2016-05" db="EMBL/GenBank/DDBJ databases">
        <title>Paenibacillus oryzae. sp. nov., isolated from the rice root.</title>
        <authorList>
            <person name="Zhang J."/>
            <person name="Zhang X."/>
        </authorList>
    </citation>
    <scope>NUCLEOTIDE SEQUENCE [LARGE SCALE GENOMIC DNA]</scope>
    <source>
        <strain evidence="2 3">1DrF-4</strain>
    </source>
</reference>